<organism evidence="1 2">
    <name type="scientific">Sulfodiicoccus acidiphilus</name>
    <dbReference type="NCBI Taxonomy" id="1670455"/>
    <lineage>
        <taxon>Archaea</taxon>
        <taxon>Thermoproteota</taxon>
        <taxon>Thermoprotei</taxon>
        <taxon>Sulfolobales</taxon>
        <taxon>Sulfolobaceae</taxon>
        <taxon>Sulfodiicoccus</taxon>
    </lineage>
</organism>
<keyword evidence="2" id="KW-1185">Reference proteome</keyword>
<evidence type="ECO:0000313" key="1">
    <source>
        <dbReference type="EMBL" id="BBD73480.1"/>
    </source>
</evidence>
<gene>
    <name evidence="1" type="ORF">HS1genome_1869</name>
</gene>
<reference evidence="2" key="1">
    <citation type="submission" date="2018-04" db="EMBL/GenBank/DDBJ databases">
        <title>Complete genome sequence of Sulfodiicoccus acidiphilus strain HS-1.</title>
        <authorList>
            <person name="Sakai H.D."/>
            <person name="Kurosawa N."/>
        </authorList>
    </citation>
    <scope>NUCLEOTIDE SEQUENCE [LARGE SCALE GENOMIC DNA]</scope>
    <source>
        <strain evidence="2">HS-1</strain>
    </source>
</reference>
<dbReference type="KEGG" id="sacd:HS1genome_1869"/>
<proteinExistence type="predicted"/>
<protein>
    <submittedName>
        <fullName evidence="1">Uncharacterized protein</fullName>
    </submittedName>
</protein>
<name>A0A348B5M8_9CREN</name>
<sequence>MANITVIGAGGVYNAEYFFVKSLRSLGNSVQFVDQYEGVSRKFLTRFLSTRFRPYRLVLSNLPINRRRFERVDLILVFKGELLTGDTLSRLSELNTYLFYTDTYKFPILLKNRLHYFRG</sequence>
<dbReference type="Proteomes" id="UP000276741">
    <property type="component" value="Chromosome"/>
</dbReference>
<dbReference type="EMBL" id="AP018553">
    <property type="protein sequence ID" value="BBD73480.1"/>
    <property type="molecule type" value="Genomic_DNA"/>
</dbReference>
<evidence type="ECO:0000313" key="2">
    <source>
        <dbReference type="Proteomes" id="UP000276741"/>
    </source>
</evidence>
<dbReference type="AlphaFoldDB" id="A0A348B5M8"/>
<accession>A0A348B5M8</accession>